<dbReference type="PRINTS" id="PR00837">
    <property type="entry name" value="V5TPXLIKE"/>
</dbReference>
<organism evidence="3 4">
    <name type="scientific">Hibiscus sabdariffa</name>
    <name type="common">roselle</name>
    <dbReference type="NCBI Taxonomy" id="183260"/>
    <lineage>
        <taxon>Eukaryota</taxon>
        <taxon>Viridiplantae</taxon>
        <taxon>Streptophyta</taxon>
        <taxon>Embryophyta</taxon>
        <taxon>Tracheophyta</taxon>
        <taxon>Spermatophyta</taxon>
        <taxon>Magnoliopsida</taxon>
        <taxon>eudicotyledons</taxon>
        <taxon>Gunneridae</taxon>
        <taxon>Pentapetalae</taxon>
        <taxon>rosids</taxon>
        <taxon>malvids</taxon>
        <taxon>Malvales</taxon>
        <taxon>Malvaceae</taxon>
        <taxon>Malvoideae</taxon>
        <taxon>Hibiscus</taxon>
    </lineage>
</organism>
<evidence type="ECO:0000259" key="2">
    <source>
        <dbReference type="SMART" id="SM00198"/>
    </source>
</evidence>
<keyword evidence="4" id="KW-1185">Reference proteome</keyword>
<gene>
    <name evidence="3" type="ORF">V6N11_062298</name>
</gene>
<dbReference type="Pfam" id="PF00188">
    <property type="entry name" value="CAP"/>
    <property type="match status" value="1"/>
</dbReference>
<dbReference type="CDD" id="cd05381">
    <property type="entry name" value="CAP_PR-1"/>
    <property type="match status" value="1"/>
</dbReference>
<dbReference type="EMBL" id="JBBPBN010000052">
    <property type="protein sequence ID" value="KAK8991280.1"/>
    <property type="molecule type" value="Genomic_DNA"/>
</dbReference>
<dbReference type="SMART" id="SM00198">
    <property type="entry name" value="SCP"/>
    <property type="match status" value="1"/>
</dbReference>
<comment type="caution">
    <text evidence="3">The sequence shown here is derived from an EMBL/GenBank/DDBJ whole genome shotgun (WGS) entry which is preliminary data.</text>
</comment>
<dbReference type="Proteomes" id="UP001396334">
    <property type="component" value="Unassembled WGS sequence"/>
</dbReference>
<reference evidence="3 4" key="1">
    <citation type="journal article" date="2024" name="G3 (Bethesda)">
        <title>Genome assembly of Hibiscus sabdariffa L. provides insights into metabolisms of medicinal natural products.</title>
        <authorList>
            <person name="Kim T."/>
        </authorList>
    </citation>
    <scope>NUCLEOTIDE SEQUENCE [LARGE SCALE GENOMIC DNA]</scope>
    <source>
        <strain evidence="3">TK-2024</strain>
        <tissue evidence="3">Old leaves</tissue>
    </source>
</reference>
<sequence length="167" mass="18443">MSIRMEKMLSKLFLAMCFMTLNLSLVSQATDSPNDILEAHNKYRAQVGAPPLDWDDSLASYAQDYADKKKGDCEMKHSMGPYGENLASASGNMSIVDAVKFWTDEKSDYDHASNTCKSGGHDCFHYTQVVSKASFSVGCGKAKCANGWEYVVCSYYPPGNIEGEKPY</sequence>
<dbReference type="InterPro" id="IPR001283">
    <property type="entry name" value="CRISP-related"/>
</dbReference>
<protein>
    <recommendedName>
        <fullName evidence="2">SCP domain-containing protein</fullName>
    </recommendedName>
</protein>
<evidence type="ECO:0000256" key="1">
    <source>
        <dbReference type="SAM" id="SignalP"/>
    </source>
</evidence>
<dbReference type="PANTHER" id="PTHR10334">
    <property type="entry name" value="CYSTEINE-RICH SECRETORY PROTEIN-RELATED"/>
    <property type="match status" value="1"/>
</dbReference>
<feature type="chain" id="PRO_5046539653" description="SCP domain-containing protein" evidence="1">
    <location>
        <begin position="30"/>
        <end position="167"/>
    </location>
</feature>
<name>A0ABR2PS63_9ROSI</name>
<dbReference type="Gene3D" id="3.40.33.10">
    <property type="entry name" value="CAP"/>
    <property type="match status" value="1"/>
</dbReference>
<accession>A0ABR2PS63</accession>
<proteinExistence type="predicted"/>
<dbReference type="PROSITE" id="PS01010">
    <property type="entry name" value="CRISP_2"/>
    <property type="match status" value="1"/>
</dbReference>
<feature type="domain" description="SCP" evidence="2">
    <location>
        <begin position="31"/>
        <end position="163"/>
    </location>
</feature>
<evidence type="ECO:0000313" key="3">
    <source>
        <dbReference type="EMBL" id="KAK8991280.1"/>
    </source>
</evidence>
<dbReference type="SUPFAM" id="SSF55797">
    <property type="entry name" value="PR-1-like"/>
    <property type="match status" value="1"/>
</dbReference>
<dbReference type="InterPro" id="IPR014044">
    <property type="entry name" value="CAP_dom"/>
</dbReference>
<feature type="signal peptide" evidence="1">
    <location>
        <begin position="1"/>
        <end position="29"/>
    </location>
</feature>
<dbReference type="InterPro" id="IPR035940">
    <property type="entry name" value="CAP_sf"/>
</dbReference>
<dbReference type="InterPro" id="IPR018244">
    <property type="entry name" value="Allrgn_V5/Tpx1_CS"/>
</dbReference>
<keyword evidence="1" id="KW-0732">Signal</keyword>
<evidence type="ECO:0000313" key="4">
    <source>
        <dbReference type="Proteomes" id="UP001396334"/>
    </source>
</evidence>